<protein>
    <recommendedName>
        <fullName evidence="5">SAM-dependent methyltransferase, MidA family</fullName>
    </recommendedName>
</protein>
<dbReference type="EMBL" id="JAAVJD010000195">
    <property type="protein sequence ID" value="NJQ07758.1"/>
    <property type="molecule type" value="Genomic_DNA"/>
</dbReference>
<reference evidence="3 4" key="1">
    <citation type="submission" date="2020-03" db="EMBL/GenBank/DDBJ databases">
        <title>Draft genome of Streptomyces sp. ventii, isolated from the Axial Seamount in the Pacific Ocean, and resequencing of the two type strains Streptomyces lonarensis strain NCL 716 and Streptomyces bohaiensis strain 11A07.</title>
        <authorList>
            <person name="Loughran R.M."/>
            <person name="Pfannmuller K.M."/>
            <person name="Wasson B.J."/>
            <person name="Deadmond M.C."/>
            <person name="Paddock B.E."/>
            <person name="Koyack M.J."/>
            <person name="Gallegos D.A."/>
            <person name="Mitchell E.A."/>
            <person name="Ushijima B."/>
            <person name="Saw J.H."/>
            <person name="Mcphail K.L."/>
            <person name="Videau P."/>
        </authorList>
    </citation>
    <scope>NUCLEOTIDE SEQUENCE [LARGE SCALE GENOMIC DNA]</scope>
    <source>
        <strain evidence="3 4">NCL716</strain>
    </source>
</reference>
<dbReference type="InterPro" id="IPR029063">
    <property type="entry name" value="SAM-dependent_MTases_sf"/>
</dbReference>
<proteinExistence type="predicted"/>
<evidence type="ECO:0008006" key="5">
    <source>
        <dbReference type="Google" id="ProtNLM"/>
    </source>
</evidence>
<sequence>MTGDGPWSGWREAAERALYGDAAITGATGGAAETADGPLNEGPLSEGALSEGAGGFFLREAPASHFRTAVHASPLFAGAVATLLLRVDEALGHPPVLDLVDVGAGRGELLTGVLAALPPSVAERVRPCAVERAARPAGVPGRIAWSGRPPAGTTGLLFANEWLDNVPLDVVESDDAGRRRHVLVRADGRERHGGPVTGEDAAWLRRWWPASGAPGERAEIGRTRDAAWADAVGTLRRGLAVAVDYSHTRDARPPLGSLTGYRDGRQVAPVPDGRCDLTAHVALDACAAAGAAAPGAGAPQLLTQRAALRLLGTDGRRPPLELARTDPAAYLRALARAGEAAELTAPDGFGGFTWLVQPVAVPSPLAAVPAQPPGRPAPS</sequence>
<dbReference type="SUPFAM" id="SSF53335">
    <property type="entry name" value="S-adenosyl-L-methionine-dependent methyltransferases"/>
    <property type="match status" value="1"/>
</dbReference>
<keyword evidence="4" id="KW-1185">Reference proteome</keyword>
<gene>
    <name evidence="3" type="ORF">HCN56_19760</name>
</gene>
<comment type="caution">
    <text evidence="3">The sequence shown here is derived from an EMBL/GenBank/DDBJ whole genome shotgun (WGS) entry which is preliminary data.</text>
</comment>
<dbReference type="Gene3D" id="3.40.50.12710">
    <property type="match status" value="1"/>
</dbReference>
<dbReference type="InterPro" id="IPR003788">
    <property type="entry name" value="NDUFAF7"/>
</dbReference>
<evidence type="ECO:0000256" key="2">
    <source>
        <dbReference type="ARBA" id="ARBA00022679"/>
    </source>
</evidence>
<organism evidence="3 4">
    <name type="scientific">Streptomyces lonarensis</name>
    <dbReference type="NCBI Taxonomy" id="700599"/>
    <lineage>
        <taxon>Bacteria</taxon>
        <taxon>Bacillati</taxon>
        <taxon>Actinomycetota</taxon>
        <taxon>Actinomycetes</taxon>
        <taxon>Kitasatosporales</taxon>
        <taxon>Streptomycetaceae</taxon>
        <taxon>Streptomyces</taxon>
    </lineage>
</organism>
<name>A0A7X6D3Z1_9ACTN</name>
<dbReference type="Proteomes" id="UP000578686">
    <property type="component" value="Unassembled WGS sequence"/>
</dbReference>
<dbReference type="Pfam" id="PF02636">
    <property type="entry name" value="Methyltransf_28"/>
    <property type="match status" value="1"/>
</dbReference>
<accession>A0A7X6D3Z1</accession>
<evidence type="ECO:0000256" key="1">
    <source>
        <dbReference type="ARBA" id="ARBA00022603"/>
    </source>
</evidence>
<dbReference type="AlphaFoldDB" id="A0A7X6D3Z1"/>
<dbReference type="GO" id="GO:0035243">
    <property type="term" value="F:protein-arginine omega-N symmetric methyltransferase activity"/>
    <property type="evidence" value="ECO:0007669"/>
    <property type="project" value="TreeGrafter"/>
</dbReference>
<dbReference type="InterPro" id="IPR038375">
    <property type="entry name" value="NDUFAF7_sf"/>
</dbReference>
<evidence type="ECO:0000313" key="4">
    <source>
        <dbReference type="Proteomes" id="UP000578686"/>
    </source>
</evidence>
<dbReference type="PANTHER" id="PTHR12049">
    <property type="entry name" value="PROTEIN ARGININE METHYLTRANSFERASE NDUFAF7, MITOCHONDRIAL"/>
    <property type="match status" value="1"/>
</dbReference>
<keyword evidence="1" id="KW-0489">Methyltransferase</keyword>
<keyword evidence="2" id="KW-0808">Transferase</keyword>
<evidence type="ECO:0000313" key="3">
    <source>
        <dbReference type="EMBL" id="NJQ07758.1"/>
    </source>
</evidence>
<dbReference type="PANTHER" id="PTHR12049:SF7">
    <property type="entry name" value="PROTEIN ARGININE METHYLTRANSFERASE NDUFAF7, MITOCHONDRIAL"/>
    <property type="match status" value="1"/>
</dbReference>
<dbReference type="GO" id="GO:0032259">
    <property type="term" value="P:methylation"/>
    <property type="evidence" value="ECO:0007669"/>
    <property type="project" value="UniProtKB-KW"/>
</dbReference>
<dbReference type="RefSeq" id="WP_167973047.1">
    <property type="nucleotide sequence ID" value="NZ_BHZG01000130.1"/>
</dbReference>